<dbReference type="PROSITE" id="PS50011">
    <property type="entry name" value="PROTEIN_KINASE_DOM"/>
    <property type="match status" value="1"/>
</dbReference>
<dbReference type="Pfam" id="PF00069">
    <property type="entry name" value="Pkinase"/>
    <property type="match status" value="1"/>
</dbReference>
<dbReference type="Gene3D" id="1.10.510.10">
    <property type="entry name" value="Transferase(Phosphotransferase) domain 1"/>
    <property type="match status" value="1"/>
</dbReference>
<name>A0A2T2NRT0_CORCC</name>
<reference evidence="10 11" key="1">
    <citation type="journal article" date="2018" name="Front. Microbiol.">
        <title>Genome-Wide Analysis of Corynespora cassiicola Leaf Fall Disease Putative Effectors.</title>
        <authorList>
            <person name="Lopez D."/>
            <person name="Ribeiro S."/>
            <person name="Label P."/>
            <person name="Fumanal B."/>
            <person name="Venisse J.S."/>
            <person name="Kohler A."/>
            <person name="de Oliveira R.R."/>
            <person name="Labutti K."/>
            <person name="Lipzen A."/>
            <person name="Lail K."/>
            <person name="Bauer D."/>
            <person name="Ohm R.A."/>
            <person name="Barry K.W."/>
            <person name="Spatafora J."/>
            <person name="Grigoriev I.V."/>
            <person name="Martin F.M."/>
            <person name="Pujade-Renaud V."/>
        </authorList>
    </citation>
    <scope>NUCLEOTIDE SEQUENCE [LARGE SCALE GENOMIC DNA]</scope>
    <source>
        <strain evidence="10 11">Philippines</strain>
    </source>
</reference>
<proteinExistence type="predicted"/>
<keyword evidence="5 10" id="KW-0418">Kinase</keyword>
<evidence type="ECO:0000256" key="5">
    <source>
        <dbReference type="ARBA" id="ARBA00022777"/>
    </source>
</evidence>
<dbReference type="InterPro" id="IPR011009">
    <property type="entry name" value="Kinase-like_dom_sf"/>
</dbReference>
<evidence type="ECO:0000256" key="7">
    <source>
        <dbReference type="ARBA" id="ARBA00047899"/>
    </source>
</evidence>
<dbReference type="InterPro" id="IPR050660">
    <property type="entry name" value="NEK_Ser/Thr_kinase"/>
</dbReference>
<dbReference type="EMBL" id="KZ678134">
    <property type="protein sequence ID" value="PSN68141.1"/>
    <property type="molecule type" value="Genomic_DNA"/>
</dbReference>
<evidence type="ECO:0000256" key="2">
    <source>
        <dbReference type="ARBA" id="ARBA00022527"/>
    </source>
</evidence>
<comment type="catalytic activity">
    <reaction evidence="7">
        <text>L-threonyl-[protein] + ATP = O-phospho-L-threonyl-[protein] + ADP + H(+)</text>
        <dbReference type="Rhea" id="RHEA:46608"/>
        <dbReference type="Rhea" id="RHEA-COMP:11060"/>
        <dbReference type="Rhea" id="RHEA-COMP:11605"/>
        <dbReference type="ChEBI" id="CHEBI:15378"/>
        <dbReference type="ChEBI" id="CHEBI:30013"/>
        <dbReference type="ChEBI" id="CHEBI:30616"/>
        <dbReference type="ChEBI" id="CHEBI:61977"/>
        <dbReference type="ChEBI" id="CHEBI:456216"/>
        <dbReference type="EC" id="2.7.11.1"/>
    </reaction>
</comment>
<dbReference type="SMART" id="SM00220">
    <property type="entry name" value="S_TKc"/>
    <property type="match status" value="1"/>
</dbReference>
<dbReference type="SUPFAM" id="SSF56112">
    <property type="entry name" value="Protein kinase-like (PK-like)"/>
    <property type="match status" value="1"/>
</dbReference>
<evidence type="ECO:0000256" key="3">
    <source>
        <dbReference type="ARBA" id="ARBA00022679"/>
    </source>
</evidence>
<dbReference type="OrthoDB" id="310217at2759"/>
<dbReference type="AlphaFoldDB" id="A0A2T2NRT0"/>
<dbReference type="GO" id="GO:0005634">
    <property type="term" value="C:nucleus"/>
    <property type="evidence" value="ECO:0007669"/>
    <property type="project" value="TreeGrafter"/>
</dbReference>
<organism evidence="10 11">
    <name type="scientific">Corynespora cassiicola Philippines</name>
    <dbReference type="NCBI Taxonomy" id="1448308"/>
    <lineage>
        <taxon>Eukaryota</taxon>
        <taxon>Fungi</taxon>
        <taxon>Dikarya</taxon>
        <taxon>Ascomycota</taxon>
        <taxon>Pezizomycotina</taxon>
        <taxon>Dothideomycetes</taxon>
        <taxon>Pleosporomycetidae</taxon>
        <taxon>Pleosporales</taxon>
        <taxon>Corynesporascaceae</taxon>
        <taxon>Corynespora</taxon>
    </lineage>
</organism>
<dbReference type="PANTHER" id="PTHR43671">
    <property type="entry name" value="SERINE/THREONINE-PROTEIN KINASE NEK"/>
    <property type="match status" value="1"/>
</dbReference>
<comment type="catalytic activity">
    <reaction evidence="8">
        <text>L-seryl-[protein] + ATP = O-phospho-L-seryl-[protein] + ADP + H(+)</text>
        <dbReference type="Rhea" id="RHEA:17989"/>
        <dbReference type="Rhea" id="RHEA-COMP:9863"/>
        <dbReference type="Rhea" id="RHEA-COMP:11604"/>
        <dbReference type="ChEBI" id="CHEBI:15378"/>
        <dbReference type="ChEBI" id="CHEBI:29999"/>
        <dbReference type="ChEBI" id="CHEBI:30616"/>
        <dbReference type="ChEBI" id="CHEBI:83421"/>
        <dbReference type="ChEBI" id="CHEBI:456216"/>
        <dbReference type="EC" id="2.7.11.1"/>
    </reaction>
</comment>
<evidence type="ECO:0000256" key="4">
    <source>
        <dbReference type="ARBA" id="ARBA00022741"/>
    </source>
</evidence>
<evidence type="ECO:0000313" key="11">
    <source>
        <dbReference type="Proteomes" id="UP000240883"/>
    </source>
</evidence>
<dbReference type="PANTHER" id="PTHR43671:SF98">
    <property type="entry name" value="SERINE_THREONINE-PROTEIN KINASE NEK11"/>
    <property type="match status" value="1"/>
</dbReference>
<keyword evidence="3" id="KW-0808">Transferase</keyword>
<evidence type="ECO:0000256" key="6">
    <source>
        <dbReference type="ARBA" id="ARBA00022840"/>
    </source>
</evidence>
<dbReference type="GO" id="GO:0005524">
    <property type="term" value="F:ATP binding"/>
    <property type="evidence" value="ECO:0007669"/>
    <property type="project" value="UniProtKB-KW"/>
</dbReference>
<gene>
    <name evidence="10" type="ORF">BS50DRAFT_587350</name>
</gene>
<accession>A0A2T2NRT0</accession>
<keyword evidence="4" id="KW-0547">Nucleotide-binding</keyword>
<protein>
    <recommendedName>
        <fullName evidence="1">non-specific serine/threonine protein kinase</fullName>
        <ecNumber evidence="1">2.7.11.1</ecNumber>
    </recommendedName>
</protein>
<evidence type="ECO:0000259" key="9">
    <source>
        <dbReference type="PROSITE" id="PS50011"/>
    </source>
</evidence>
<dbReference type="STRING" id="1448308.A0A2T2NRT0"/>
<evidence type="ECO:0000256" key="8">
    <source>
        <dbReference type="ARBA" id="ARBA00048679"/>
    </source>
</evidence>
<dbReference type="CDD" id="cd00180">
    <property type="entry name" value="PKc"/>
    <property type="match status" value="1"/>
</dbReference>
<dbReference type="InterPro" id="IPR000719">
    <property type="entry name" value="Prot_kinase_dom"/>
</dbReference>
<feature type="domain" description="Protein kinase" evidence="9">
    <location>
        <begin position="52"/>
        <end position="364"/>
    </location>
</feature>
<evidence type="ECO:0000313" key="10">
    <source>
        <dbReference type="EMBL" id="PSN68141.1"/>
    </source>
</evidence>
<dbReference type="GO" id="GO:0004674">
    <property type="term" value="F:protein serine/threonine kinase activity"/>
    <property type="evidence" value="ECO:0007669"/>
    <property type="project" value="UniProtKB-KW"/>
</dbReference>
<sequence length="368" mass="41316">MAISVDGKISLYLQKVAEDRSEWSDCERKMHWIEEQRTSAKKLASEKPSPWRTVIQESGRLKLGTVLDGGYVISKALAEAGGSFNVGISLVEKDGKKYLCKSVPEGYSDREVRLLKRVSHPNTTKIVHHSKAEPGWKCEHFEQACYEVDCPGDEVDRIMMEYCNQGTLLDMITRYSSCNEHIPEALILHVFESLAKALHCCHTGEGGNSIPNNGEVWDAVMHRDVIPSNVFLTVSDQSEPYPRIVLGDFGCAMEQSRYNELQSGNMGPLALDNAFLTPERPLIHDIRSDVYQLGLIIWCLAYRTVIPGYSTFLAVHTDEFELGLWPYSSRLADLMALCLSWNPNNRPSSGELTIKVQQIQKEIVVPAP</sequence>
<dbReference type="Proteomes" id="UP000240883">
    <property type="component" value="Unassembled WGS sequence"/>
</dbReference>
<keyword evidence="11" id="KW-1185">Reference proteome</keyword>
<evidence type="ECO:0000256" key="1">
    <source>
        <dbReference type="ARBA" id="ARBA00012513"/>
    </source>
</evidence>
<dbReference type="EC" id="2.7.11.1" evidence="1"/>
<keyword evidence="2" id="KW-0723">Serine/threonine-protein kinase</keyword>
<keyword evidence="6" id="KW-0067">ATP-binding</keyword>